<dbReference type="Pfam" id="PF00730">
    <property type="entry name" value="HhH-GPD"/>
    <property type="match status" value="1"/>
</dbReference>
<dbReference type="Gene3D" id="1.10.340.30">
    <property type="entry name" value="Hypothetical protein, domain 2"/>
    <property type="match status" value="1"/>
</dbReference>
<keyword evidence="2 12" id="KW-0004">4Fe-4S</keyword>
<keyword evidence="8 12" id="KW-0238">DNA-binding</keyword>
<dbReference type="InterPro" id="IPR023170">
    <property type="entry name" value="HhH_base_excis_C"/>
</dbReference>
<feature type="binding site" evidence="12">
    <location>
        <position position="237"/>
    </location>
    <ligand>
        <name>[4Fe-4S] cluster</name>
        <dbReference type="ChEBI" id="CHEBI:49883"/>
    </ligand>
</feature>
<accession>A0A381I683</accession>
<organism evidence="15">
    <name type="scientific">Clostridioides difficile</name>
    <name type="common">Peptoclostridium difficile</name>
    <dbReference type="NCBI Taxonomy" id="1496"/>
    <lineage>
        <taxon>Bacteria</taxon>
        <taxon>Bacillati</taxon>
        <taxon>Bacillota</taxon>
        <taxon>Clostridia</taxon>
        <taxon>Peptostreptococcales</taxon>
        <taxon>Peptostreptococcaceae</taxon>
        <taxon>Clostridioides</taxon>
    </lineage>
</organism>
<dbReference type="InterPro" id="IPR011257">
    <property type="entry name" value="DNA_glycosylase"/>
</dbReference>
<feature type="binding site" evidence="12">
    <location>
        <position position="253"/>
    </location>
    <ligand>
        <name>[4Fe-4S] cluster</name>
        <dbReference type="ChEBI" id="CHEBI:49883"/>
    </ligand>
</feature>
<feature type="region of interest" description="Disordered" evidence="13">
    <location>
        <begin position="1"/>
        <end position="49"/>
    </location>
</feature>
<proteinExistence type="inferred from homology"/>
<dbReference type="HAMAP" id="MF_00942">
    <property type="entry name" value="Nth"/>
    <property type="match status" value="1"/>
</dbReference>
<evidence type="ECO:0000256" key="1">
    <source>
        <dbReference type="ARBA" id="ARBA00008343"/>
    </source>
</evidence>
<dbReference type="InterPro" id="IPR003651">
    <property type="entry name" value="Endonuclease3_FeS-loop_motif"/>
</dbReference>
<feature type="binding site" evidence="12">
    <location>
        <position position="244"/>
    </location>
    <ligand>
        <name>[4Fe-4S] cluster</name>
        <dbReference type="ChEBI" id="CHEBI:49883"/>
    </ligand>
</feature>
<feature type="compositionally biased region" description="Basic and acidic residues" evidence="13">
    <location>
        <begin position="36"/>
        <end position="49"/>
    </location>
</feature>
<keyword evidence="15" id="KW-0255">Endonuclease</keyword>
<dbReference type="AlphaFoldDB" id="A0A381I683"/>
<dbReference type="GO" id="GO:0003677">
    <property type="term" value="F:DNA binding"/>
    <property type="evidence" value="ECO:0007669"/>
    <property type="project" value="UniProtKB-UniRule"/>
</dbReference>
<keyword evidence="4 12" id="KW-0227">DNA damage</keyword>
<dbReference type="GO" id="GO:0019104">
    <property type="term" value="F:DNA N-glycosylase activity"/>
    <property type="evidence" value="ECO:0007669"/>
    <property type="project" value="UniProtKB-UniRule"/>
</dbReference>
<dbReference type="PANTHER" id="PTHR10359">
    <property type="entry name" value="A/G-SPECIFIC ADENINE GLYCOSYLASE/ENDONUCLEASE III"/>
    <property type="match status" value="1"/>
</dbReference>
<dbReference type="InterPro" id="IPR004036">
    <property type="entry name" value="Endonuclease-III-like_CS2"/>
</dbReference>
<sequence length="263" mass="29814">MKKIKKVSKVSKKSTKKDEKEKKAKKSSSSKVTQKQSKEVKSKSKIKNESANEKDVNKILDELEKLYPDAKCELNYGTAFELLIATILSAQCTDVRVNKVTSELFKKYNTARDFANLSIEEISKEIKSCGLYKSKSQKIKDTSEQLCELYDGEVPDSLEKLIKLPGVGRKTAGVVLSNAFNHPAIAVDTHVFRVSNRIGIVDEPNPQKTEFALMEAIPKERWSHSHHVLIFHGRRMCKARNPECASCPIKEDCNYYKELNETK</sequence>
<evidence type="ECO:0000313" key="15">
    <source>
        <dbReference type="EMBL" id="SUY21378.1"/>
    </source>
</evidence>
<evidence type="ECO:0000256" key="4">
    <source>
        <dbReference type="ARBA" id="ARBA00022763"/>
    </source>
</evidence>
<keyword evidence="6 12" id="KW-0408">Iron</keyword>
<reference evidence="15" key="1">
    <citation type="submission" date="2018-06" db="EMBL/GenBank/DDBJ databases">
        <authorList>
            <consortium name="Pathogen Informatics"/>
            <person name="Doyle S."/>
        </authorList>
    </citation>
    <scope>NUCLEOTIDE SEQUENCE</scope>
    <source>
        <strain evidence="15">NCTC13307</strain>
    </source>
</reference>
<dbReference type="GO" id="GO:0140078">
    <property type="term" value="F:class I DNA-(apurinic or apyrimidinic site) endonuclease activity"/>
    <property type="evidence" value="ECO:0007669"/>
    <property type="project" value="UniProtKB-EC"/>
</dbReference>
<keyword evidence="5 12" id="KW-0378">Hydrolase</keyword>
<keyword evidence="3 12" id="KW-0479">Metal-binding</keyword>
<keyword evidence="15" id="KW-0540">Nuclease</keyword>
<comment type="function">
    <text evidence="12">DNA repair enzyme that has both DNA N-glycosylase activity and AP-lyase activity. The DNA N-glycosylase activity releases various damaged pyrimidines from DNA by cleaving the N-glycosidic bond, leaving an AP (apurinic/apyrimidinic) site. The AP-lyase activity cleaves the phosphodiester bond 3' to the AP site by a beta-elimination, leaving a 3'-terminal unsaturated sugar and a product with a terminal 5'-phosphate.</text>
</comment>
<keyword evidence="9 12" id="KW-0234">DNA repair</keyword>
<evidence type="ECO:0000256" key="5">
    <source>
        <dbReference type="ARBA" id="ARBA00022801"/>
    </source>
</evidence>
<evidence type="ECO:0000256" key="2">
    <source>
        <dbReference type="ARBA" id="ARBA00022485"/>
    </source>
</evidence>
<dbReference type="GO" id="GO:0006285">
    <property type="term" value="P:base-excision repair, AP site formation"/>
    <property type="evidence" value="ECO:0007669"/>
    <property type="project" value="TreeGrafter"/>
</dbReference>
<dbReference type="FunFam" id="1.10.1670.10:FF:000001">
    <property type="entry name" value="Endonuclease III"/>
    <property type="match status" value="1"/>
</dbReference>
<feature type="domain" description="HhH-GPD" evidence="14">
    <location>
        <begin position="88"/>
        <end position="235"/>
    </location>
</feature>
<dbReference type="InterPro" id="IPR000445">
    <property type="entry name" value="HhH_motif"/>
</dbReference>
<feature type="binding site" evidence="12">
    <location>
        <position position="247"/>
    </location>
    <ligand>
        <name>[4Fe-4S] cluster</name>
        <dbReference type="ChEBI" id="CHEBI:49883"/>
    </ligand>
</feature>
<dbReference type="FunFam" id="1.10.340.30:FF:000001">
    <property type="entry name" value="Endonuclease III"/>
    <property type="match status" value="1"/>
</dbReference>
<evidence type="ECO:0000259" key="14">
    <source>
        <dbReference type="SMART" id="SM00478"/>
    </source>
</evidence>
<evidence type="ECO:0000256" key="11">
    <source>
        <dbReference type="ARBA" id="ARBA00023295"/>
    </source>
</evidence>
<dbReference type="PANTHER" id="PTHR10359:SF18">
    <property type="entry name" value="ENDONUCLEASE III"/>
    <property type="match status" value="1"/>
</dbReference>
<keyword evidence="10 12" id="KW-0456">Lyase</keyword>
<dbReference type="Pfam" id="PF10576">
    <property type="entry name" value="EndIII_4Fe-2S"/>
    <property type="match status" value="1"/>
</dbReference>
<dbReference type="Gene3D" id="1.10.1670.10">
    <property type="entry name" value="Helix-hairpin-Helix base-excision DNA repair enzymes (C-terminal)"/>
    <property type="match status" value="1"/>
</dbReference>
<comment type="similarity">
    <text evidence="1 12">Belongs to the Nth/MutY family.</text>
</comment>
<protein>
    <recommendedName>
        <fullName evidence="12">Endonuclease III</fullName>
        <ecNumber evidence="12">4.2.99.18</ecNumber>
    </recommendedName>
    <alternativeName>
        <fullName evidence="12">DNA-(apurinic or apyrimidinic site) lyase</fullName>
    </alternativeName>
</protein>
<evidence type="ECO:0000256" key="9">
    <source>
        <dbReference type="ARBA" id="ARBA00023204"/>
    </source>
</evidence>
<keyword evidence="11 12" id="KW-0326">Glycosidase</keyword>
<evidence type="ECO:0000256" key="3">
    <source>
        <dbReference type="ARBA" id="ARBA00022723"/>
    </source>
</evidence>
<dbReference type="InterPro" id="IPR005759">
    <property type="entry name" value="Nth"/>
</dbReference>
<dbReference type="CDD" id="cd00056">
    <property type="entry name" value="ENDO3c"/>
    <property type="match status" value="1"/>
</dbReference>
<evidence type="ECO:0000256" key="10">
    <source>
        <dbReference type="ARBA" id="ARBA00023239"/>
    </source>
</evidence>
<dbReference type="SMART" id="SM00478">
    <property type="entry name" value="ENDO3c"/>
    <property type="match status" value="1"/>
</dbReference>
<dbReference type="GO" id="GO:0051539">
    <property type="term" value="F:4 iron, 4 sulfur cluster binding"/>
    <property type="evidence" value="ECO:0007669"/>
    <property type="project" value="UniProtKB-UniRule"/>
</dbReference>
<dbReference type="NCBIfam" id="TIGR01083">
    <property type="entry name" value="nth"/>
    <property type="match status" value="1"/>
</dbReference>
<dbReference type="EC" id="4.2.99.18" evidence="12"/>
<dbReference type="SUPFAM" id="SSF48150">
    <property type="entry name" value="DNA-glycosylase"/>
    <property type="match status" value="1"/>
</dbReference>
<evidence type="ECO:0000256" key="7">
    <source>
        <dbReference type="ARBA" id="ARBA00023014"/>
    </source>
</evidence>
<comment type="cofactor">
    <cofactor evidence="12">
        <name>[4Fe-4S] cluster</name>
        <dbReference type="ChEBI" id="CHEBI:49883"/>
    </cofactor>
    <text evidence="12">Binds 1 [4Fe-4S] cluster.</text>
</comment>
<keyword evidence="7 12" id="KW-0411">Iron-sulfur</keyword>
<dbReference type="InterPro" id="IPR003265">
    <property type="entry name" value="HhH-GPD_domain"/>
</dbReference>
<dbReference type="Pfam" id="PF00633">
    <property type="entry name" value="HHH"/>
    <property type="match status" value="1"/>
</dbReference>
<comment type="catalytic activity">
    <reaction evidence="12">
        <text>2'-deoxyribonucleotide-(2'-deoxyribose 5'-phosphate)-2'-deoxyribonucleotide-DNA = a 3'-end 2'-deoxyribonucleotide-(2,3-dehydro-2,3-deoxyribose 5'-phosphate)-DNA + a 5'-end 5'-phospho-2'-deoxyribonucleoside-DNA + H(+)</text>
        <dbReference type="Rhea" id="RHEA:66592"/>
        <dbReference type="Rhea" id="RHEA-COMP:13180"/>
        <dbReference type="Rhea" id="RHEA-COMP:16897"/>
        <dbReference type="Rhea" id="RHEA-COMP:17067"/>
        <dbReference type="ChEBI" id="CHEBI:15378"/>
        <dbReference type="ChEBI" id="CHEBI:136412"/>
        <dbReference type="ChEBI" id="CHEBI:157695"/>
        <dbReference type="ChEBI" id="CHEBI:167181"/>
        <dbReference type="EC" id="4.2.99.18"/>
    </reaction>
</comment>
<dbReference type="SMART" id="SM00525">
    <property type="entry name" value="FES"/>
    <property type="match status" value="1"/>
</dbReference>
<dbReference type="PROSITE" id="PS01155">
    <property type="entry name" value="ENDONUCLEASE_III_2"/>
    <property type="match status" value="1"/>
</dbReference>
<name>A0A381I683_CLODI</name>
<feature type="compositionally biased region" description="Basic residues" evidence="13">
    <location>
        <begin position="1"/>
        <end position="15"/>
    </location>
</feature>
<dbReference type="EMBL" id="UFWD01000001">
    <property type="protein sequence ID" value="SUY21378.1"/>
    <property type="molecule type" value="Genomic_DNA"/>
</dbReference>
<evidence type="ECO:0000256" key="8">
    <source>
        <dbReference type="ARBA" id="ARBA00023125"/>
    </source>
</evidence>
<gene>
    <name evidence="15" type="primary">pdg</name>
    <name evidence="12" type="synonym">nth</name>
    <name evidence="15" type="ORF">NCTC13307_00651</name>
</gene>
<evidence type="ECO:0000256" key="12">
    <source>
        <dbReference type="HAMAP-Rule" id="MF_00942"/>
    </source>
</evidence>
<evidence type="ECO:0000256" key="6">
    <source>
        <dbReference type="ARBA" id="ARBA00023004"/>
    </source>
</evidence>
<dbReference type="GO" id="GO:0046872">
    <property type="term" value="F:metal ion binding"/>
    <property type="evidence" value="ECO:0007669"/>
    <property type="project" value="UniProtKB-KW"/>
</dbReference>
<evidence type="ECO:0000256" key="13">
    <source>
        <dbReference type="SAM" id="MobiDB-lite"/>
    </source>
</evidence>